<evidence type="ECO:0000256" key="3">
    <source>
        <dbReference type="ARBA" id="ARBA00022989"/>
    </source>
</evidence>
<keyword evidence="4" id="KW-0472">Membrane</keyword>
<keyword evidence="2" id="KW-0812">Transmembrane</keyword>
<comment type="function">
    <text evidence="5">Probable disulfide isomerase, which participates in the folding of proteins containing disulfide bonds. May act as a dithiol oxidase. Acts as a regulator of endoplasmic reticulum-mitochondria contact sites via its ability to regulate redox signals.</text>
</comment>
<dbReference type="SUPFAM" id="SSF52833">
    <property type="entry name" value="Thioredoxin-like"/>
    <property type="match status" value="1"/>
</dbReference>
<evidence type="ECO:0000313" key="7">
    <source>
        <dbReference type="EMBL" id="CAI9953627.1"/>
    </source>
</evidence>
<sequence length="318" mass="36088">MLGLIFALQDVLSLKESDFAEHPKKFVKFFAPWCGHCKALAPVWAELAAEVKEVEFVEVDCTVETALCGKYGVRGYPTLKLFLDSDVAIDYEGARSKGALQTWAESMIKPQFEFKTEQEWIASAAERKQEQFFILYTDNLENKLFTQFKGKQAIMTVESAAQKLVAHRDGDVIVFKGEWTEAAIAEFVDNNKLSYLPELSQDTYGALAKKNITVLVVDPVTGVEMVADFKKAVRGYPEGDYQKAFNLAWIDGQKWEKYIESFKPHNKEDYPFILIINPDDEKKFWSRKLDGKTPGVVALELMKEIVADVEKPKGKDEL</sequence>
<keyword evidence="7" id="KW-0413">Isomerase</keyword>
<dbReference type="InterPro" id="IPR052250">
    <property type="entry name" value="PDI_TMX3"/>
</dbReference>
<dbReference type="AlphaFoldDB" id="A0AA86QHR3"/>
<dbReference type="InterPro" id="IPR036249">
    <property type="entry name" value="Thioredoxin-like_sf"/>
</dbReference>
<reference evidence="9 11" key="2">
    <citation type="submission" date="2024-07" db="EMBL/GenBank/DDBJ databases">
        <authorList>
            <person name="Akdeniz Z."/>
        </authorList>
    </citation>
    <scope>NUCLEOTIDE SEQUENCE [LARGE SCALE GENOMIC DNA]</scope>
</reference>
<dbReference type="EMBL" id="CAXDID020000059">
    <property type="protein sequence ID" value="CAL6009393.1"/>
    <property type="molecule type" value="Genomic_DNA"/>
</dbReference>
<dbReference type="Proteomes" id="UP001642409">
    <property type="component" value="Unassembled WGS sequence"/>
</dbReference>
<evidence type="ECO:0000313" key="8">
    <source>
        <dbReference type="EMBL" id="CAI9966113.1"/>
    </source>
</evidence>
<evidence type="ECO:0000256" key="4">
    <source>
        <dbReference type="ARBA" id="ARBA00023136"/>
    </source>
</evidence>
<comment type="caution">
    <text evidence="7">The sequence shown here is derived from an EMBL/GenBank/DDBJ whole genome shotgun (WGS) entry which is preliminary data.</text>
</comment>
<organism evidence="7">
    <name type="scientific">Hexamita inflata</name>
    <dbReference type="NCBI Taxonomy" id="28002"/>
    <lineage>
        <taxon>Eukaryota</taxon>
        <taxon>Metamonada</taxon>
        <taxon>Diplomonadida</taxon>
        <taxon>Hexamitidae</taxon>
        <taxon>Hexamitinae</taxon>
        <taxon>Hexamita</taxon>
    </lineage>
</organism>
<dbReference type="EMBL" id="CATOUU010000998">
    <property type="protein sequence ID" value="CAI9966113.1"/>
    <property type="molecule type" value="Genomic_DNA"/>
</dbReference>
<name>A0AA86QHR3_9EUKA</name>
<dbReference type="PROSITE" id="PS51352">
    <property type="entry name" value="THIOREDOXIN_2"/>
    <property type="match status" value="1"/>
</dbReference>
<dbReference type="PROSITE" id="PS00194">
    <property type="entry name" value="THIOREDOXIN_1"/>
    <property type="match status" value="1"/>
</dbReference>
<dbReference type="GO" id="GO:0016853">
    <property type="term" value="F:isomerase activity"/>
    <property type="evidence" value="ECO:0007669"/>
    <property type="project" value="UniProtKB-KW"/>
</dbReference>
<protein>
    <submittedName>
        <fullName evidence="7">Protein disulfide isomerase PDI2</fullName>
    </submittedName>
    <submittedName>
        <fullName evidence="9">Protein_disulfide isomerase PDI2</fullName>
    </submittedName>
</protein>
<keyword evidence="11" id="KW-1185">Reference proteome</keyword>
<dbReference type="PRINTS" id="PR00421">
    <property type="entry name" value="THIOREDOXIN"/>
</dbReference>
<dbReference type="Gene3D" id="3.40.30.10">
    <property type="entry name" value="Glutaredoxin"/>
    <property type="match status" value="1"/>
</dbReference>
<proteinExistence type="predicted"/>
<evidence type="ECO:0000256" key="1">
    <source>
        <dbReference type="ARBA" id="ARBA00004389"/>
    </source>
</evidence>
<evidence type="ECO:0000313" key="11">
    <source>
        <dbReference type="Proteomes" id="UP001642409"/>
    </source>
</evidence>
<dbReference type="InterPro" id="IPR017937">
    <property type="entry name" value="Thioredoxin_CS"/>
</dbReference>
<dbReference type="PANTHER" id="PTHR46426">
    <property type="entry name" value="PROTEIN DISULFIDE-ISOMERASE TMX3"/>
    <property type="match status" value="1"/>
</dbReference>
<dbReference type="GO" id="GO:0005789">
    <property type="term" value="C:endoplasmic reticulum membrane"/>
    <property type="evidence" value="ECO:0007669"/>
    <property type="project" value="UniProtKB-SubCell"/>
</dbReference>
<evidence type="ECO:0000256" key="2">
    <source>
        <dbReference type="ARBA" id="ARBA00022692"/>
    </source>
</evidence>
<evidence type="ECO:0000313" key="10">
    <source>
        <dbReference type="EMBL" id="CAL6028479.1"/>
    </source>
</evidence>
<dbReference type="Pfam" id="PF00085">
    <property type="entry name" value="Thioredoxin"/>
    <property type="match status" value="1"/>
</dbReference>
<feature type="domain" description="Thioredoxin" evidence="6">
    <location>
        <begin position="1"/>
        <end position="109"/>
    </location>
</feature>
<dbReference type="InterPro" id="IPR013766">
    <property type="entry name" value="Thioredoxin_domain"/>
</dbReference>
<dbReference type="EMBL" id="CAXDID020000107">
    <property type="protein sequence ID" value="CAL6028479.1"/>
    <property type="molecule type" value="Genomic_DNA"/>
</dbReference>
<dbReference type="Pfam" id="PF13848">
    <property type="entry name" value="Thioredoxin_6"/>
    <property type="match status" value="1"/>
</dbReference>
<gene>
    <name evidence="9" type="ORF">HINF_LOCUS21580</name>
    <name evidence="10" type="ORF">HINF_LOCUS31827</name>
    <name evidence="7" type="ORF">HINF_LOCUS41272</name>
    <name evidence="8" type="ORF">HINF_LOCUS53758</name>
</gene>
<comment type="subcellular location">
    <subcellularLocation>
        <location evidence="1">Endoplasmic reticulum membrane</location>
        <topology evidence="1">Single-pass membrane protein</topology>
    </subcellularLocation>
</comment>
<evidence type="ECO:0000256" key="5">
    <source>
        <dbReference type="ARBA" id="ARBA00045246"/>
    </source>
</evidence>
<accession>A0AA86QHR3</accession>
<dbReference type="EMBL" id="CATOUU010000840">
    <property type="protein sequence ID" value="CAI9953627.1"/>
    <property type="molecule type" value="Genomic_DNA"/>
</dbReference>
<dbReference type="PANTHER" id="PTHR46426:SF1">
    <property type="entry name" value="PROTEIN DISULFIDE-ISOMERASE TMX3"/>
    <property type="match status" value="1"/>
</dbReference>
<evidence type="ECO:0000313" key="9">
    <source>
        <dbReference type="EMBL" id="CAL6009393.1"/>
    </source>
</evidence>
<evidence type="ECO:0000259" key="6">
    <source>
        <dbReference type="PROSITE" id="PS51352"/>
    </source>
</evidence>
<keyword evidence="3" id="KW-1133">Transmembrane helix</keyword>
<reference evidence="7" key="1">
    <citation type="submission" date="2023-06" db="EMBL/GenBank/DDBJ databases">
        <authorList>
            <person name="Kurt Z."/>
        </authorList>
    </citation>
    <scope>NUCLEOTIDE SEQUENCE</scope>
</reference>